<comment type="subcellular location">
    <subcellularLocation>
        <location evidence="1">Mitochondrion matrix</location>
    </subcellularLocation>
</comment>
<dbReference type="Gene3D" id="3.10.290.10">
    <property type="entry name" value="RNA-binding S4 domain"/>
    <property type="match status" value="1"/>
</dbReference>
<dbReference type="PROSITE" id="PS50889">
    <property type="entry name" value="S4"/>
    <property type="match status" value="1"/>
</dbReference>
<dbReference type="Proteomes" id="UP000803844">
    <property type="component" value="Unassembled WGS sequence"/>
</dbReference>
<evidence type="ECO:0000313" key="15">
    <source>
        <dbReference type="Proteomes" id="UP000803844"/>
    </source>
</evidence>
<dbReference type="InterPro" id="IPR014729">
    <property type="entry name" value="Rossmann-like_a/b/a_fold"/>
</dbReference>
<evidence type="ECO:0000256" key="7">
    <source>
        <dbReference type="ARBA" id="ARBA00022917"/>
    </source>
</evidence>
<keyword evidence="8" id="KW-0809">Transit peptide</keyword>
<evidence type="ECO:0000256" key="10">
    <source>
        <dbReference type="ARBA" id="ARBA00048248"/>
    </source>
</evidence>
<dbReference type="GO" id="GO:0005759">
    <property type="term" value="C:mitochondrial matrix"/>
    <property type="evidence" value="ECO:0007669"/>
    <property type="project" value="UniProtKB-SubCell"/>
</dbReference>
<keyword evidence="6 12" id="KW-0067">ATP-binding</keyword>
<evidence type="ECO:0000259" key="13">
    <source>
        <dbReference type="Pfam" id="PF16714"/>
    </source>
</evidence>
<keyword evidence="7 12" id="KW-0648">Protein biosynthesis</keyword>
<dbReference type="GO" id="GO:0006397">
    <property type="term" value="P:mRNA processing"/>
    <property type="evidence" value="ECO:0007669"/>
    <property type="project" value="UniProtKB-KW"/>
</dbReference>
<dbReference type="OrthoDB" id="337870at2759"/>
<dbReference type="PANTHER" id="PTHR11766">
    <property type="entry name" value="TYROSYL-TRNA SYNTHETASE"/>
    <property type="match status" value="1"/>
</dbReference>
<dbReference type="SUPFAM" id="SSF52374">
    <property type="entry name" value="Nucleotidylyl transferase"/>
    <property type="match status" value="1"/>
</dbReference>
<comment type="caution">
    <text evidence="14">The sequence shown here is derived from an EMBL/GenBank/DDBJ whole genome shotgun (WGS) entry which is preliminary data.</text>
</comment>
<dbReference type="InterPro" id="IPR001412">
    <property type="entry name" value="aa-tRNA-synth_I_CS"/>
</dbReference>
<evidence type="ECO:0000256" key="6">
    <source>
        <dbReference type="ARBA" id="ARBA00022840"/>
    </source>
</evidence>
<evidence type="ECO:0000256" key="4">
    <source>
        <dbReference type="ARBA" id="ARBA00022664"/>
    </source>
</evidence>
<dbReference type="InterPro" id="IPR032005">
    <property type="entry name" value="TyrRSs_C"/>
</dbReference>
<dbReference type="FunFam" id="3.40.50.620:FF:000227">
    <property type="entry name" value="Tyrosine--tRNA ligase"/>
    <property type="match status" value="1"/>
</dbReference>
<proteinExistence type="inferred from homology"/>
<dbReference type="PANTHER" id="PTHR11766:SF0">
    <property type="entry name" value="TYROSINE--TRNA LIGASE, MITOCHONDRIAL"/>
    <property type="match status" value="1"/>
</dbReference>
<evidence type="ECO:0000256" key="8">
    <source>
        <dbReference type="ARBA" id="ARBA00022946"/>
    </source>
</evidence>
<keyword evidence="3 12" id="KW-0436">Ligase</keyword>
<dbReference type="InterPro" id="IPR024088">
    <property type="entry name" value="Tyr-tRNA-ligase_bac-type"/>
</dbReference>
<evidence type="ECO:0000256" key="2">
    <source>
        <dbReference type="ARBA" id="ARBA00005594"/>
    </source>
</evidence>
<evidence type="ECO:0000256" key="12">
    <source>
        <dbReference type="RuleBase" id="RU361234"/>
    </source>
</evidence>
<dbReference type="GO" id="GO:0006437">
    <property type="term" value="P:tyrosyl-tRNA aminoacylation"/>
    <property type="evidence" value="ECO:0007669"/>
    <property type="project" value="InterPro"/>
</dbReference>
<dbReference type="RefSeq" id="XP_040775661.1">
    <property type="nucleotide sequence ID" value="XM_040921539.1"/>
</dbReference>
<evidence type="ECO:0000256" key="9">
    <source>
        <dbReference type="ARBA" id="ARBA00023146"/>
    </source>
</evidence>
<dbReference type="SUPFAM" id="SSF55174">
    <property type="entry name" value="Alpha-L RNA-binding motif"/>
    <property type="match status" value="1"/>
</dbReference>
<reference evidence="14" key="1">
    <citation type="journal article" date="2020" name="Phytopathology">
        <title>Genome sequence of the chestnut blight fungus Cryphonectria parasitica EP155: A fundamental resource for an archetypical invasive plant pathogen.</title>
        <authorList>
            <person name="Crouch J.A."/>
            <person name="Dawe A."/>
            <person name="Aerts A."/>
            <person name="Barry K."/>
            <person name="Churchill A.C.L."/>
            <person name="Grimwood J."/>
            <person name="Hillman B."/>
            <person name="Milgroom M.G."/>
            <person name="Pangilinan J."/>
            <person name="Smith M."/>
            <person name="Salamov A."/>
            <person name="Schmutz J."/>
            <person name="Yadav J."/>
            <person name="Grigoriev I.V."/>
            <person name="Nuss D."/>
        </authorList>
    </citation>
    <scope>NUCLEOTIDE SEQUENCE</scope>
    <source>
        <strain evidence="14">EP155</strain>
    </source>
</reference>
<dbReference type="GO" id="GO:0005524">
    <property type="term" value="F:ATP binding"/>
    <property type="evidence" value="ECO:0007669"/>
    <property type="project" value="UniProtKB-KW"/>
</dbReference>
<dbReference type="Pfam" id="PF16714">
    <property type="entry name" value="TyrRSs_C"/>
    <property type="match status" value="1"/>
</dbReference>
<dbReference type="InterPro" id="IPR002307">
    <property type="entry name" value="Tyr-tRNA-ligase"/>
</dbReference>
<evidence type="ECO:0000256" key="1">
    <source>
        <dbReference type="ARBA" id="ARBA00004305"/>
    </source>
</evidence>
<comment type="catalytic activity">
    <reaction evidence="10 12">
        <text>tRNA(Tyr) + L-tyrosine + ATP = L-tyrosyl-tRNA(Tyr) + AMP + diphosphate + H(+)</text>
        <dbReference type="Rhea" id="RHEA:10220"/>
        <dbReference type="Rhea" id="RHEA-COMP:9706"/>
        <dbReference type="Rhea" id="RHEA-COMP:9707"/>
        <dbReference type="ChEBI" id="CHEBI:15378"/>
        <dbReference type="ChEBI" id="CHEBI:30616"/>
        <dbReference type="ChEBI" id="CHEBI:33019"/>
        <dbReference type="ChEBI" id="CHEBI:58315"/>
        <dbReference type="ChEBI" id="CHEBI:78442"/>
        <dbReference type="ChEBI" id="CHEBI:78536"/>
        <dbReference type="ChEBI" id="CHEBI:456215"/>
        <dbReference type="EC" id="6.1.1.1"/>
    </reaction>
</comment>
<gene>
    <name evidence="14" type="ORF">M406DRAFT_340251</name>
</gene>
<dbReference type="GO" id="GO:0005829">
    <property type="term" value="C:cytosol"/>
    <property type="evidence" value="ECO:0007669"/>
    <property type="project" value="TreeGrafter"/>
</dbReference>
<sequence>MAQLTSLYKSLPARALLCRDCLWARTLKSAFPQRRWVGTKFMAKLVAADEDWRHMAQEISQGRRTHIFDEFEERGFVKDVVGTRQHIKETMRRKRIGAYCGVDPTAPSLHLGHLVAFMPIFWMYLHGFGSFILIGGSTAKIGDPTGRTESRPEIRSAQLVQNLASIQYQLKAVWEHVEENGRRFGFKRDWAWRRGVINNNAWWNKLPMLDVLKRLGSQVRLGPMLGRDNVKKRIDDGTGMSFAEFSYPLMQAWDWYELFKQRTVQLQIGGSDQYGNILTGAQAVKYCIENEPDPAKKLPHGEFDQPIGFTVPLLTDSAGTKFGKSAGNAIWLDPFKTSPFDMYGYLVRRPDDDVERLLKLLTFFPLSDIAKFMEEHKTNPPKRVAQHLLAYEVTALVHGTQVAQRTQAEHRTRYGGNKDIPLNTGQIEQSNEQYQAVQGHPTTIDNRPRIDQKLPYSIVEMSLARIVFAAGLATSVSDADRTIKNGGIYIGGAPGQKGHVNKGMNPEQLMFTPVTTWPNAANRNFLIDDKILLLRKGKHNLRCIELISDDEWAKSGKEYPGQPFTGAFRKAMSKVRHMVEEARMKKANEGGMISPEDVVDVSQLPAPTQAVTHLAAGAGCRSSMVC</sequence>
<keyword evidence="5 12" id="KW-0547">Nucleotide-binding</keyword>
<accession>A0A9P4Y202</accession>
<dbReference type="PRINTS" id="PR01040">
    <property type="entry name" value="TRNASYNTHTYR"/>
</dbReference>
<dbReference type="InterPro" id="IPR036986">
    <property type="entry name" value="S4_RNA-bd_sf"/>
</dbReference>
<dbReference type="Gene3D" id="3.40.50.620">
    <property type="entry name" value="HUPs"/>
    <property type="match status" value="1"/>
</dbReference>
<dbReference type="GO" id="GO:0003723">
    <property type="term" value="F:RNA binding"/>
    <property type="evidence" value="ECO:0007669"/>
    <property type="project" value="UniProtKB-KW"/>
</dbReference>
<keyword evidence="11" id="KW-0694">RNA-binding</keyword>
<name>A0A9P4Y202_CRYP1</name>
<comment type="similarity">
    <text evidence="2 12">Belongs to the class-I aminoacyl-tRNA synthetase family.</text>
</comment>
<dbReference type="InterPro" id="IPR002305">
    <property type="entry name" value="aa-tRNA-synth_Ic"/>
</dbReference>
<organism evidence="14 15">
    <name type="scientific">Cryphonectria parasitica (strain ATCC 38755 / EP155)</name>
    <dbReference type="NCBI Taxonomy" id="660469"/>
    <lineage>
        <taxon>Eukaryota</taxon>
        <taxon>Fungi</taxon>
        <taxon>Dikarya</taxon>
        <taxon>Ascomycota</taxon>
        <taxon>Pezizomycotina</taxon>
        <taxon>Sordariomycetes</taxon>
        <taxon>Sordariomycetidae</taxon>
        <taxon>Diaporthales</taxon>
        <taxon>Cryphonectriaceae</taxon>
        <taxon>Cryphonectria-Endothia species complex</taxon>
        <taxon>Cryphonectria</taxon>
    </lineage>
</organism>
<evidence type="ECO:0000256" key="11">
    <source>
        <dbReference type="PROSITE-ProRule" id="PRU00182"/>
    </source>
</evidence>
<keyword evidence="4" id="KW-0507">mRNA processing</keyword>
<evidence type="ECO:0000313" key="14">
    <source>
        <dbReference type="EMBL" id="KAF3764700.1"/>
    </source>
</evidence>
<dbReference type="AlphaFoldDB" id="A0A9P4Y202"/>
<dbReference type="CDD" id="cd00805">
    <property type="entry name" value="TyrRS_core"/>
    <property type="match status" value="1"/>
</dbReference>
<dbReference type="EC" id="6.1.1.1" evidence="12"/>
<dbReference type="PROSITE" id="PS00178">
    <property type="entry name" value="AA_TRNA_LIGASE_I"/>
    <property type="match status" value="1"/>
</dbReference>
<feature type="domain" description="Tyrosyl-tRNA synthetase C-terminal" evidence="13">
    <location>
        <begin position="443"/>
        <end position="563"/>
    </location>
</feature>
<keyword evidence="9 12" id="KW-0030">Aminoacyl-tRNA synthetase</keyword>
<evidence type="ECO:0000256" key="5">
    <source>
        <dbReference type="ARBA" id="ARBA00022741"/>
    </source>
</evidence>
<dbReference type="GeneID" id="63838668"/>
<dbReference type="GO" id="GO:0004831">
    <property type="term" value="F:tyrosine-tRNA ligase activity"/>
    <property type="evidence" value="ECO:0007669"/>
    <property type="project" value="UniProtKB-EC"/>
</dbReference>
<dbReference type="Gene3D" id="1.10.240.10">
    <property type="entry name" value="Tyrosyl-Transfer RNA Synthetase"/>
    <property type="match status" value="1"/>
</dbReference>
<dbReference type="NCBIfam" id="TIGR00234">
    <property type="entry name" value="tyrS"/>
    <property type="match status" value="1"/>
</dbReference>
<dbReference type="FunFam" id="1.10.240.10:FF:000001">
    <property type="entry name" value="Tyrosine--tRNA ligase"/>
    <property type="match status" value="1"/>
</dbReference>
<evidence type="ECO:0000256" key="3">
    <source>
        <dbReference type="ARBA" id="ARBA00022598"/>
    </source>
</evidence>
<dbReference type="EMBL" id="MU032348">
    <property type="protein sequence ID" value="KAF3764700.1"/>
    <property type="molecule type" value="Genomic_DNA"/>
</dbReference>
<dbReference type="Pfam" id="PF00579">
    <property type="entry name" value="tRNA-synt_1b"/>
    <property type="match status" value="1"/>
</dbReference>
<protein>
    <recommendedName>
        <fullName evidence="12">Tyrosine--tRNA ligase</fullName>
        <ecNumber evidence="12">6.1.1.1</ecNumber>
    </recommendedName>
    <alternativeName>
        <fullName evidence="12">Tyrosyl-tRNA synthetase</fullName>
    </alternativeName>
</protein>
<keyword evidence="15" id="KW-1185">Reference proteome</keyword>